<proteinExistence type="predicted"/>
<feature type="domain" description="Rgr-1 C-terminal" evidence="1">
    <location>
        <begin position="17"/>
        <end position="99"/>
    </location>
</feature>
<feature type="domain" description="Rgr-1 C-terminal" evidence="1">
    <location>
        <begin position="562"/>
        <end position="615"/>
    </location>
</feature>
<dbReference type="AlphaFoldDB" id="A0A8R1I537"/>
<dbReference type="Proteomes" id="UP000005237">
    <property type="component" value="Unassembled WGS sequence"/>
</dbReference>
<dbReference type="PANTHER" id="PTHR12809">
    <property type="entry name" value="MEDIATOR COMPLEX SUBUNIT"/>
    <property type="match status" value="1"/>
</dbReference>
<protein>
    <recommendedName>
        <fullName evidence="1">Rgr-1 C-terminal domain-containing protein</fullName>
    </recommendedName>
</protein>
<dbReference type="PANTHER" id="PTHR12809:SF2">
    <property type="entry name" value="MEDIATOR OF RNA POLYMERASE II TRANSCRIPTION SUBUNIT 14"/>
    <property type="match status" value="1"/>
</dbReference>
<evidence type="ECO:0000313" key="3">
    <source>
        <dbReference type="Proteomes" id="UP000005237"/>
    </source>
</evidence>
<evidence type="ECO:0000259" key="1">
    <source>
        <dbReference type="Pfam" id="PF25308"/>
    </source>
</evidence>
<dbReference type="Pfam" id="PF25308">
    <property type="entry name" value="Rgr-1_C"/>
    <property type="match status" value="2"/>
</dbReference>
<reference evidence="2" key="2">
    <citation type="submission" date="2022-06" db="UniProtKB">
        <authorList>
            <consortium name="EnsemblMetazoa"/>
        </authorList>
    </citation>
    <scope>IDENTIFICATION</scope>
    <source>
        <strain evidence="2">DF5081</strain>
    </source>
</reference>
<dbReference type="GO" id="GO:0003712">
    <property type="term" value="F:transcription coregulator activity"/>
    <property type="evidence" value="ECO:0007669"/>
    <property type="project" value="InterPro"/>
</dbReference>
<dbReference type="InterPro" id="IPR057322">
    <property type="entry name" value="Rgr-1_C"/>
</dbReference>
<dbReference type="GO" id="GO:0016592">
    <property type="term" value="C:mediator complex"/>
    <property type="evidence" value="ECO:0007669"/>
    <property type="project" value="InterPro"/>
</dbReference>
<dbReference type="InterPro" id="IPR013947">
    <property type="entry name" value="Mediator_Med14"/>
</dbReference>
<accession>A0A8R1I537</accession>
<organism evidence="2 3">
    <name type="scientific">Caenorhabditis japonica</name>
    <dbReference type="NCBI Taxonomy" id="281687"/>
    <lineage>
        <taxon>Eukaryota</taxon>
        <taxon>Metazoa</taxon>
        <taxon>Ecdysozoa</taxon>
        <taxon>Nematoda</taxon>
        <taxon>Chromadorea</taxon>
        <taxon>Rhabditida</taxon>
        <taxon>Rhabditina</taxon>
        <taxon>Rhabditomorpha</taxon>
        <taxon>Rhabditoidea</taxon>
        <taxon>Rhabditidae</taxon>
        <taxon>Peloderinae</taxon>
        <taxon>Caenorhabditis</taxon>
    </lineage>
</organism>
<sequence length="627" mass="72139">MAWVSSEFPSTSNAECFGLNISIFEVYDGMQESSSSQCCLQLSLTYNNTTTKKLASATKIDHSHNNIILNVIFSQSRSSESFSILRFIYKIKDVKNVVPFDAAEFFKCCVRSCLRLDNRNRYTFQFEMCFENIPLIRDVPHGLPHRRDGDKDTTWVQEINQIQGPFAGASSEKLVEGIINRLMRYLYMYKVVHQFSMAYDQHFKKYCNIEAYTFHKLVVSYGEKRDMLMILAFNVKSQTPGSGEDYFLMNFGQTMPHDEFNSTKIDWQQKPRWNPHSMMSQVLRDELKETNDLVYTMHFLCETIRPLVAIGNFGRIRFQSQKSLSQLLGPEVYFPFRLKYHLNAIDQTTIRLMQGNVILEIKLLEGTKIAVRDVSRYRPRCAGLLQFFLNLDSETTSLMVDEMAVPSSNNPQTAGPTMWTPDQFLETLDERHEEPDPRMTVPSVPILMTHDTIIKACDFQENEGRLTCPLDEYLCSISYLQRALLTLERMETSRTPVVQNSLSPGTVTITDANPDCIKFRAQQLNEEGVTTTKMVHYKIYVCPEAMTLKIRIEYDEGTNEAATPETVQAMALYFEKIVFRCGDEYALQSYILMTRLTSHGATKSMANLMSAQLKNFRNVQEPKTGTF</sequence>
<reference evidence="3" key="1">
    <citation type="submission" date="2010-08" db="EMBL/GenBank/DDBJ databases">
        <authorList>
            <consortium name="Caenorhabditis japonica Sequencing Consortium"/>
            <person name="Wilson R.K."/>
        </authorList>
    </citation>
    <scope>NUCLEOTIDE SEQUENCE [LARGE SCALE GENOMIC DNA]</scope>
    <source>
        <strain evidence="3">DF5081</strain>
    </source>
</reference>
<dbReference type="GO" id="GO:0006357">
    <property type="term" value="P:regulation of transcription by RNA polymerase II"/>
    <property type="evidence" value="ECO:0007669"/>
    <property type="project" value="InterPro"/>
</dbReference>
<name>A0A8R1I537_CAEJA</name>
<evidence type="ECO:0000313" key="2">
    <source>
        <dbReference type="EnsemblMetazoa" id="CJA23237a.1"/>
    </source>
</evidence>
<keyword evidence="3" id="KW-1185">Reference proteome</keyword>
<dbReference type="GO" id="GO:0070847">
    <property type="term" value="C:core mediator complex"/>
    <property type="evidence" value="ECO:0007669"/>
    <property type="project" value="TreeGrafter"/>
</dbReference>
<dbReference type="EnsemblMetazoa" id="CJA23237a.1">
    <property type="protein sequence ID" value="CJA23237a.1"/>
    <property type="gene ID" value="WBGene00178809"/>
</dbReference>